<dbReference type="InterPro" id="IPR036390">
    <property type="entry name" value="WH_DNA-bd_sf"/>
</dbReference>
<dbReference type="InterPro" id="IPR052526">
    <property type="entry name" value="HTH-type_Bedaq_tolerance"/>
</dbReference>
<dbReference type="Gene3D" id="1.10.287.100">
    <property type="match status" value="1"/>
</dbReference>
<proteinExistence type="predicted"/>
<gene>
    <name evidence="2" type="ORF">ACIB24_09115</name>
</gene>
<reference evidence="2 3" key="1">
    <citation type="submission" date="2024-10" db="EMBL/GenBank/DDBJ databases">
        <title>The Natural Products Discovery Center: Release of the First 8490 Sequenced Strains for Exploring Actinobacteria Biosynthetic Diversity.</title>
        <authorList>
            <person name="Kalkreuter E."/>
            <person name="Kautsar S.A."/>
            <person name="Yang D."/>
            <person name="Bader C.D."/>
            <person name="Teijaro C.N."/>
            <person name="Fluegel L."/>
            <person name="Davis C.M."/>
            <person name="Simpson J.R."/>
            <person name="Lauterbach L."/>
            <person name="Steele A.D."/>
            <person name="Gui C."/>
            <person name="Meng S."/>
            <person name="Li G."/>
            <person name="Viehrig K."/>
            <person name="Ye F."/>
            <person name="Su P."/>
            <person name="Kiefer A.F."/>
            <person name="Nichols A."/>
            <person name="Cepeda A.J."/>
            <person name="Yan W."/>
            <person name="Fan B."/>
            <person name="Jiang Y."/>
            <person name="Adhikari A."/>
            <person name="Zheng C.-J."/>
            <person name="Schuster L."/>
            <person name="Cowan T.M."/>
            <person name="Smanski M.J."/>
            <person name="Chevrette M.G."/>
            <person name="De Carvalho L.P.S."/>
            <person name="Shen B."/>
        </authorList>
    </citation>
    <scope>NUCLEOTIDE SEQUENCE [LARGE SCALE GENOMIC DNA]</scope>
    <source>
        <strain evidence="2 3">NPDC049639</strain>
    </source>
</reference>
<keyword evidence="3" id="KW-1185">Reference proteome</keyword>
<dbReference type="InterPro" id="IPR036388">
    <property type="entry name" value="WH-like_DNA-bd_sf"/>
</dbReference>
<dbReference type="PANTHER" id="PTHR39515:SF2">
    <property type="entry name" value="HTH-TYPE TRANSCRIPTIONAL REGULATOR RV0880"/>
    <property type="match status" value="1"/>
</dbReference>
<dbReference type="Gene3D" id="1.10.10.10">
    <property type="entry name" value="Winged helix-like DNA-binding domain superfamily/Winged helix DNA-binding domain"/>
    <property type="match status" value="1"/>
</dbReference>
<dbReference type="RefSeq" id="WP_398278412.1">
    <property type="nucleotide sequence ID" value="NZ_JBITLV010000002.1"/>
</dbReference>
<dbReference type="Proteomes" id="UP001612915">
    <property type="component" value="Unassembled WGS sequence"/>
</dbReference>
<dbReference type="PANTHER" id="PTHR39515">
    <property type="entry name" value="CONSERVED PROTEIN"/>
    <property type="match status" value="1"/>
</dbReference>
<sequence>MDTATPTGAPTESAVRAGLELRSLFSRLRRRMREVARDSDLTPSQTAALTRLHKEGPAGASALAAAEGVRPQSMATVVAALEQKGLVRREQSPDDGRSRLVTLTDAGRARAEGDVEARREWLAHAMQERLDETERATVREAIALLERLVTP</sequence>
<comment type="caution">
    <text evidence="2">The sequence shown here is derived from an EMBL/GenBank/DDBJ whole genome shotgun (WGS) entry which is preliminary data.</text>
</comment>
<evidence type="ECO:0000313" key="3">
    <source>
        <dbReference type="Proteomes" id="UP001612915"/>
    </source>
</evidence>
<name>A0ABW8ALG6_9ACTN</name>
<dbReference type="SMART" id="SM00347">
    <property type="entry name" value="HTH_MARR"/>
    <property type="match status" value="1"/>
</dbReference>
<dbReference type="SUPFAM" id="SSF46785">
    <property type="entry name" value="Winged helix' DNA-binding domain"/>
    <property type="match status" value="1"/>
</dbReference>
<dbReference type="InterPro" id="IPR000835">
    <property type="entry name" value="HTH_MarR-typ"/>
</dbReference>
<dbReference type="EMBL" id="JBITLV010000002">
    <property type="protein sequence ID" value="MFI7587219.1"/>
    <property type="molecule type" value="Genomic_DNA"/>
</dbReference>
<evidence type="ECO:0000259" key="1">
    <source>
        <dbReference type="PROSITE" id="PS50995"/>
    </source>
</evidence>
<accession>A0ABW8ALG6</accession>
<organism evidence="2 3">
    <name type="scientific">Spongisporangium articulatum</name>
    <dbReference type="NCBI Taxonomy" id="3362603"/>
    <lineage>
        <taxon>Bacteria</taxon>
        <taxon>Bacillati</taxon>
        <taxon>Actinomycetota</taxon>
        <taxon>Actinomycetes</taxon>
        <taxon>Kineosporiales</taxon>
        <taxon>Kineosporiaceae</taxon>
        <taxon>Spongisporangium</taxon>
    </lineage>
</organism>
<evidence type="ECO:0000313" key="2">
    <source>
        <dbReference type="EMBL" id="MFI7587219.1"/>
    </source>
</evidence>
<feature type="domain" description="HTH marR-type" evidence="1">
    <location>
        <begin position="14"/>
        <end position="150"/>
    </location>
</feature>
<protein>
    <submittedName>
        <fullName evidence="2">MarR family transcriptional regulator</fullName>
    </submittedName>
</protein>
<dbReference type="PROSITE" id="PS50995">
    <property type="entry name" value="HTH_MARR_2"/>
    <property type="match status" value="1"/>
</dbReference>
<dbReference type="Pfam" id="PF01047">
    <property type="entry name" value="MarR"/>
    <property type="match status" value="1"/>
</dbReference>